<accession>A0A1M7AR96</accession>
<organism evidence="1 2">
    <name type="scientific">Roseovarius marisflavi</name>
    <dbReference type="NCBI Taxonomy" id="1054996"/>
    <lineage>
        <taxon>Bacteria</taxon>
        <taxon>Pseudomonadati</taxon>
        <taxon>Pseudomonadota</taxon>
        <taxon>Alphaproteobacteria</taxon>
        <taxon>Rhodobacterales</taxon>
        <taxon>Roseobacteraceae</taxon>
        <taxon>Roseovarius</taxon>
    </lineage>
</organism>
<gene>
    <name evidence="1" type="ORF">SAMN05444414_11499</name>
</gene>
<name>A0A1M7AR96_9RHOB</name>
<keyword evidence="2" id="KW-1185">Reference proteome</keyword>
<sequence>MPPCSSSEFVSYRPTTEEEVDIARAHGMPLDWPPETLLI</sequence>
<protein>
    <submittedName>
        <fullName evidence="1">Uncharacterized protein</fullName>
    </submittedName>
</protein>
<dbReference type="AlphaFoldDB" id="A0A1M7AR96"/>
<dbReference type="Proteomes" id="UP000184191">
    <property type="component" value="Unassembled WGS sequence"/>
</dbReference>
<evidence type="ECO:0000313" key="1">
    <source>
        <dbReference type="EMBL" id="SHL45300.1"/>
    </source>
</evidence>
<evidence type="ECO:0000313" key="2">
    <source>
        <dbReference type="Proteomes" id="UP000184191"/>
    </source>
</evidence>
<reference evidence="2" key="1">
    <citation type="submission" date="2016-11" db="EMBL/GenBank/DDBJ databases">
        <authorList>
            <person name="Varghese N."/>
            <person name="Submissions S."/>
        </authorList>
    </citation>
    <scope>NUCLEOTIDE SEQUENCE [LARGE SCALE GENOMIC DNA]</scope>
    <source>
        <strain evidence="2">DSM 29327</strain>
    </source>
</reference>
<proteinExistence type="predicted"/>
<dbReference type="EMBL" id="FRBN01000014">
    <property type="protein sequence ID" value="SHL45300.1"/>
    <property type="molecule type" value="Genomic_DNA"/>
</dbReference>